<feature type="compositionally biased region" description="Polar residues" evidence="2">
    <location>
        <begin position="43"/>
        <end position="58"/>
    </location>
</feature>
<keyword evidence="4" id="KW-1185">Reference proteome</keyword>
<sequence length="463" mass="51615">MSEARSLRGFRKSIDGTPRRRLRSAGGPGAGNGDSSVPGYAQPTISSSYRMTNDNTGKILTLKAGASKSRPTTKSNIRTSSKPPTAVSQNRAGQTLTGLFQNGNSNQGTPKSKSSVTSLNKNRSSFSSPTKNSDNPYLNKENDYDDNSDIQYGTLNLKKNVKTGSYRSPSLARKVQSEKLDGSFFDINSKVANDDDEEFTKLIQETENLIFDHDNPKTELSRVFDKYELLGITNGREYIPVNEWESLVEYHSIVIDNYQKKLSKDSQLVFKILELNRRAALESDKYKKQLKTAEQEIEILRSTLNLVYKENLKYEQQESINVKSINNDDITPLSGNLFNYMNLELNKEQEYKSLFNSPSVLNSLANDVSNNVKSSTLNDGHNINKNSDDLNETDADVNDLSSNTSEVLPPVPNEYVSNSALNRVQNYFSSIMSPSPLPSSVSPSNPTSSKIYDDIYQVLARPQ</sequence>
<comment type="caution">
    <text evidence="3">The sequence shown here is derived from an EMBL/GenBank/DDBJ whole genome shotgun (WGS) entry which is preliminary data.</text>
</comment>
<feature type="compositionally biased region" description="Polar residues" evidence="2">
    <location>
        <begin position="69"/>
        <end position="136"/>
    </location>
</feature>
<accession>K0KJL8</accession>
<evidence type="ECO:0000256" key="2">
    <source>
        <dbReference type="SAM" id="MobiDB-lite"/>
    </source>
</evidence>
<dbReference type="Proteomes" id="UP000009328">
    <property type="component" value="Unassembled WGS sequence"/>
</dbReference>
<dbReference type="InParanoid" id="K0KJL8"/>
<reference evidence="3 4" key="1">
    <citation type="journal article" date="2012" name="Eukaryot. Cell">
        <title>Draft genome sequence of Wickerhamomyces ciferrii NRRL Y-1031 F-60-10.</title>
        <authorList>
            <person name="Schneider J."/>
            <person name="Andrea H."/>
            <person name="Blom J."/>
            <person name="Jaenicke S."/>
            <person name="Ruckert C."/>
            <person name="Schorsch C."/>
            <person name="Szczepanowski R."/>
            <person name="Farwick M."/>
            <person name="Goesmann A."/>
            <person name="Puhler A."/>
            <person name="Schaffer S."/>
            <person name="Tauch A."/>
            <person name="Kohler T."/>
            <person name="Brinkrolf K."/>
        </authorList>
    </citation>
    <scope>NUCLEOTIDE SEQUENCE [LARGE SCALE GENOMIC DNA]</scope>
    <source>
        <strain evidence="4">ATCC 14091 / BCRC 22168 / CBS 111 / JCM 3599 / NBRC 0793 / NRRL Y-1031 F-60-10</strain>
    </source>
</reference>
<protein>
    <submittedName>
        <fullName evidence="3">Uncharacterized protein</fullName>
    </submittedName>
</protein>
<name>K0KJL8_WICCF</name>
<evidence type="ECO:0000313" key="3">
    <source>
        <dbReference type="EMBL" id="CCH41273.1"/>
    </source>
</evidence>
<dbReference type="AlphaFoldDB" id="K0KJL8"/>
<feature type="region of interest" description="Disordered" evidence="2">
    <location>
        <begin position="373"/>
        <end position="409"/>
    </location>
</feature>
<feature type="compositionally biased region" description="Polar residues" evidence="2">
    <location>
        <begin position="373"/>
        <end position="385"/>
    </location>
</feature>
<dbReference type="EMBL" id="CAIF01000014">
    <property type="protein sequence ID" value="CCH41273.1"/>
    <property type="molecule type" value="Genomic_DNA"/>
</dbReference>
<feature type="region of interest" description="Disordered" evidence="2">
    <location>
        <begin position="1"/>
        <end position="146"/>
    </location>
</feature>
<keyword evidence="1" id="KW-0175">Coiled coil</keyword>
<dbReference type="HOGENOM" id="CLU_590803_0_0_1"/>
<gene>
    <name evidence="3" type="ORF">BN7_810</name>
</gene>
<organism evidence="3 4">
    <name type="scientific">Wickerhamomyces ciferrii (strain ATCC 14091 / BCRC 22168 / CBS 111 / JCM 3599 / NBRC 0793 / NRRL Y-1031 F-60-10)</name>
    <name type="common">Yeast</name>
    <name type="synonym">Pichia ciferrii</name>
    <dbReference type="NCBI Taxonomy" id="1206466"/>
    <lineage>
        <taxon>Eukaryota</taxon>
        <taxon>Fungi</taxon>
        <taxon>Dikarya</taxon>
        <taxon>Ascomycota</taxon>
        <taxon>Saccharomycotina</taxon>
        <taxon>Saccharomycetes</taxon>
        <taxon>Phaffomycetales</taxon>
        <taxon>Wickerhamomycetaceae</taxon>
        <taxon>Wickerhamomyces</taxon>
    </lineage>
</organism>
<proteinExistence type="predicted"/>
<evidence type="ECO:0000313" key="4">
    <source>
        <dbReference type="Proteomes" id="UP000009328"/>
    </source>
</evidence>
<feature type="coiled-coil region" evidence="1">
    <location>
        <begin position="276"/>
        <end position="310"/>
    </location>
</feature>
<evidence type="ECO:0000256" key="1">
    <source>
        <dbReference type="SAM" id="Coils"/>
    </source>
</evidence>